<reference evidence="1 2" key="1">
    <citation type="submission" date="2014-04" db="EMBL/GenBank/DDBJ databases">
        <authorList>
            <consortium name="DOE Joint Genome Institute"/>
            <person name="Kuo A."/>
            <person name="Girlanda M."/>
            <person name="Perotto S."/>
            <person name="Kohler A."/>
            <person name="Nagy L.G."/>
            <person name="Floudas D."/>
            <person name="Copeland A."/>
            <person name="Barry K.W."/>
            <person name="Cichocki N."/>
            <person name="Veneault-Fourrey C."/>
            <person name="LaButti K."/>
            <person name="Lindquist E.A."/>
            <person name="Lipzen A."/>
            <person name="Lundell T."/>
            <person name="Morin E."/>
            <person name="Murat C."/>
            <person name="Sun H."/>
            <person name="Tunlid A."/>
            <person name="Henrissat B."/>
            <person name="Grigoriev I.V."/>
            <person name="Hibbett D.S."/>
            <person name="Martin F."/>
            <person name="Nordberg H.P."/>
            <person name="Cantor M.N."/>
            <person name="Hua S.X."/>
        </authorList>
    </citation>
    <scope>NUCLEOTIDE SEQUENCE [LARGE SCALE GENOMIC DNA]</scope>
    <source>
        <strain evidence="1 2">MUT 4182</strain>
    </source>
</reference>
<dbReference type="EMBL" id="KN823908">
    <property type="protein sequence ID" value="KIO15635.1"/>
    <property type="molecule type" value="Genomic_DNA"/>
</dbReference>
<reference evidence="2" key="2">
    <citation type="submission" date="2015-01" db="EMBL/GenBank/DDBJ databases">
        <title>Evolutionary Origins and Diversification of the Mycorrhizal Mutualists.</title>
        <authorList>
            <consortium name="DOE Joint Genome Institute"/>
            <consortium name="Mycorrhizal Genomics Consortium"/>
            <person name="Kohler A."/>
            <person name="Kuo A."/>
            <person name="Nagy L.G."/>
            <person name="Floudas D."/>
            <person name="Copeland A."/>
            <person name="Barry K.W."/>
            <person name="Cichocki N."/>
            <person name="Veneault-Fourrey C."/>
            <person name="LaButti K."/>
            <person name="Lindquist E.A."/>
            <person name="Lipzen A."/>
            <person name="Lundell T."/>
            <person name="Morin E."/>
            <person name="Murat C."/>
            <person name="Riley R."/>
            <person name="Ohm R."/>
            <person name="Sun H."/>
            <person name="Tunlid A."/>
            <person name="Henrissat B."/>
            <person name="Grigoriev I.V."/>
            <person name="Hibbett D.S."/>
            <person name="Martin F."/>
        </authorList>
    </citation>
    <scope>NUCLEOTIDE SEQUENCE [LARGE SCALE GENOMIC DNA]</scope>
    <source>
        <strain evidence="2">MUT 4182</strain>
    </source>
</reference>
<dbReference type="AlphaFoldDB" id="A0A0C3PMQ2"/>
<dbReference type="Proteomes" id="UP000054248">
    <property type="component" value="Unassembled WGS sequence"/>
</dbReference>
<protein>
    <submittedName>
        <fullName evidence="1">Uncharacterized protein</fullName>
    </submittedName>
</protein>
<keyword evidence="2" id="KW-1185">Reference proteome</keyword>
<accession>A0A0C3PMQ2</accession>
<dbReference type="HOGENOM" id="CLU_3034117_0_0_1"/>
<proteinExistence type="predicted"/>
<organism evidence="1 2">
    <name type="scientific">Tulasnella calospora MUT 4182</name>
    <dbReference type="NCBI Taxonomy" id="1051891"/>
    <lineage>
        <taxon>Eukaryota</taxon>
        <taxon>Fungi</taxon>
        <taxon>Dikarya</taxon>
        <taxon>Basidiomycota</taxon>
        <taxon>Agaricomycotina</taxon>
        <taxon>Agaricomycetes</taxon>
        <taxon>Cantharellales</taxon>
        <taxon>Tulasnellaceae</taxon>
        <taxon>Tulasnella</taxon>
    </lineage>
</organism>
<name>A0A0C3PMQ2_9AGAM</name>
<gene>
    <name evidence="1" type="ORF">M407DRAFT_208366</name>
</gene>
<evidence type="ECO:0000313" key="1">
    <source>
        <dbReference type="EMBL" id="KIO15635.1"/>
    </source>
</evidence>
<sequence length="55" mass="5829">MAYIPSPDVPVSRDQKAGLPSTALVLGSVGNFNLGPSPKIWGLPQMGQSREVVHK</sequence>
<evidence type="ECO:0000313" key="2">
    <source>
        <dbReference type="Proteomes" id="UP000054248"/>
    </source>
</evidence>